<evidence type="ECO:0000313" key="6">
    <source>
        <dbReference type="Proteomes" id="UP000886657"/>
    </source>
</evidence>
<dbReference type="Pfam" id="PF00725">
    <property type="entry name" value="3HCDH"/>
    <property type="match status" value="1"/>
</dbReference>
<feature type="site" description="Important for catalytic activity" evidence="2">
    <location>
        <position position="142"/>
    </location>
</feature>
<dbReference type="InterPro" id="IPR006108">
    <property type="entry name" value="3HC_DH_C"/>
</dbReference>
<dbReference type="InterPro" id="IPR008927">
    <property type="entry name" value="6-PGluconate_DH-like_C_sf"/>
</dbReference>
<dbReference type="Proteomes" id="UP000886657">
    <property type="component" value="Unassembled WGS sequence"/>
</dbReference>
<dbReference type="GO" id="GO:0006635">
    <property type="term" value="P:fatty acid beta-oxidation"/>
    <property type="evidence" value="ECO:0007669"/>
    <property type="project" value="TreeGrafter"/>
</dbReference>
<dbReference type="SUPFAM" id="SSF48179">
    <property type="entry name" value="6-phosphogluconate dehydrogenase C-terminal domain-like"/>
    <property type="match status" value="1"/>
</dbReference>
<dbReference type="Gene3D" id="1.10.1040.10">
    <property type="entry name" value="N-(1-d-carboxylethyl)-l-norvaline Dehydrogenase, domain 2"/>
    <property type="match status" value="1"/>
</dbReference>
<gene>
    <name evidence="5" type="ORF">IPP58_04545</name>
</gene>
<evidence type="ECO:0000313" key="5">
    <source>
        <dbReference type="EMBL" id="MBK9795754.1"/>
    </source>
</evidence>
<reference evidence="5" key="1">
    <citation type="submission" date="2020-10" db="EMBL/GenBank/DDBJ databases">
        <title>Connecting structure to function with the recovery of over 1000 high-quality activated sludge metagenome-assembled genomes encoding full-length rRNA genes using long-read sequencing.</title>
        <authorList>
            <person name="Singleton C.M."/>
            <person name="Petriglieri F."/>
            <person name="Kristensen J.M."/>
            <person name="Kirkegaard R.H."/>
            <person name="Michaelsen T.Y."/>
            <person name="Andersen M.H."/>
            <person name="Karst S.M."/>
            <person name="Dueholm M.S."/>
            <person name="Nielsen P.H."/>
            <person name="Albertsen M."/>
        </authorList>
    </citation>
    <scope>NUCLEOTIDE SEQUENCE</scope>
    <source>
        <strain evidence="5">Skiv_18-Q3-R9-52_MAXAC.067</strain>
    </source>
</reference>
<evidence type="ECO:0000259" key="3">
    <source>
        <dbReference type="Pfam" id="PF00725"/>
    </source>
</evidence>
<dbReference type="GO" id="GO:0008691">
    <property type="term" value="F:3-hydroxybutyryl-CoA dehydrogenase activity"/>
    <property type="evidence" value="ECO:0007669"/>
    <property type="project" value="TreeGrafter"/>
</dbReference>
<dbReference type="Gene3D" id="3.40.50.720">
    <property type="entry name" value="NAD(P)-binding Rossmann-like Domain"/>
    <property type="match status" value="1"/>
</dbReference>
<dbReference type="EMBL" id="JADKIO010000005">
    <property type="protein sequence ID" value="MBK9795754.1"/>
    <property type="molecule type" value="Genomic_DNA"/>
</dbReference>
<organism evidence="5 6">
    <name type="scientific">Candidatus Geothrix skivensis</name>
    <dbReference type="NCBI Taxonomy" id="2954439"/>
    <lineage>
        <taxon>Bacteria</taxon>
        <taxon>Pseudomonadati</taxon>
        <taxon>Acidobacteriota</taxon>
        <taxon>Holophagae</taxon>
        <taxon>Holophagales</taxon>
        <taxon>Holophagaceae</taxon>
        <taxon>Geothrix</taxon>
    </lineage>
</organism>
<sequence length="295" mass="31777">MAIQRIGVVGGGLMGAGIAQCAAEAGFKVLVRETDEALLAKGMARIHGRWDRAVAKGKIPKEQPAVWAQNLQGTLTLQALADCDLVVEAIPERLDLKLQLFAELDRVLGPEAILCTNTSSLSIASLCPVLGPQRQARLAGLHFFNPVPAMPLVEIVRTLATDGDTLASLRAFVQRLGKTAILAPDAPGFVVNRLLIPYLLDAMRCAEQRLATVEDLDIGMKLGCGHPMGPLHLSDFIGLDTMQSVAEVLFDAFGEARFKAPPLLRQLVVAGRLGRKTGSGFYRWEGEERLEALPL</sequence>
<dbReference type="InterPro" id="IPR022694">
    <property type="entry name" value="3-OHacyl-CoA_DH"/>
</dbReference>
<accession>A0A9D7XKL2</accession>
<dbReference type="PANTHER" id="PTHR48075:SF5">
    <property type="entry name" value="3-HYDROXYBUTYRYL-COA DEHYDROGENASE"/>
    <property type="match status" value="1"/>
</dbReference>
<feature type="domain" description="3-hydroxyacyl-CoA dehydrogenase C-terminal" evidence="3">
    <location>
        <begin position="188"/>
        <end position="284"/>
    </location>
</feature>
<dbReference type="Pfam" id="PF02737">
    <property type="entry name" value="3HCDH_N"/>
    <property type="match status" value="1"/>
</dbReference>
<protein>
    <submittedName>
        <fullName evidence="5">3-hydroxybutyryl-CoA dehydrogenase</fullName>
    </submittedName>
</protein>
<comment type="caution">
    <text evidence="5">The sequence shown here is derived from an EMBL/GenBank/DDBJ whole genome shotgun (WGS) entry which is preliminary data.</text>
</comment>
<dbReference type="PANTHER" id="PTHR48075">
    <property type="entry name" value="3-HYDROXYACYL-COA DEHYDROGENASE FAMILY PROTEIN"/>
    <property type="match status" value="1"/>
</dbReference>
<feature type="domain" description="3-hydroxyacyl-CoA dehydrogenase NAD binding" evidence="4">
    <location>
        <begin position="6"/>
        <end position="183"/>
    </location>
</feature>
<dbReference type="InterPro" id="IPR006176">
    <property type="entry name" value="3-OHacyl-CoA_DH_NAD-bd"/>
</dbReference>
<dbReference type="InterPro" id="IPR036291">
    <property type="entry name" value="NAD(P)-bd_dom_sf"/>
</dbReference>
<dbReference type="PIRSF" id="PIRSF000105">
    <property type="entry name" value="HCDH"/>
    <property type="match status" value="1"/>
</dbReference>
<evidence type="ECO:0000259" key="4">
    <source>
        <dbReference type="Pfam" id="PF02737"/>
    </source>
</evidence>
<dbReference type="FunFam" id="3.40.50.720:FF:000009">
    <property type="entry name" value="Fatty oxidation complex, alpha subunit"/>
    <property type="match status" value="1"/>
</dbReference>
<dbReference type="NCBIfam" id="NF005875">
    <property type="entry name" value="PRK07819.1"/>
    <property type="match status" value="1"/>
</dbReference>
<dbReference type="GO" id="GO:0070403">
    <property type="term" value="F:NAD+ binding"/>
    <property type="evidence" value="ECO:0007669"/>
    <property type="project" value="InterPro"/>
</dbReference>
<dbReference type="AlphaFoldDB" id="A0A9D7XKL2"/>
<keyword evidence="1" id="KW-0560">Oxidoreductase</keyword>
<evidence type="ECO:0000256" key="2">
    <source>
        <dbReference type="PIRSR" id="PIRSR000105-1"/>
    </source>
</evidence>
<dbReference type="InterPro" id="IPR013328">
    <property type="entry name" value="6PGD_dom2"/>
</dbReference>
<proteinExistence type="predicted"/>
<dbReference type="SUPFAM" id="SSF51735">
    <property type="entry name" value="NAD(P)-binding Rossmann-fold domains"/>
    <property type="match status" value="1"/>
</dbReference>
<evidence type="ECO:0000256" key="1">
    <source>
        <dbReference type="ARBA" id="ARBA00023002"/>
    </source>
</evidence>
<name>A0A9D7XKL2_9BACT</name>